<dbReference type="RefSeq" id="WP_213529044.1">
    <property type="nucleotide sequence ID" value="NZ_BOVJ01000085.1"/>
</dbReference>
<feature type="chain" id="PRO_5047204169" evidence="1">
    <location>
        <begin position="24"/>
        <end position="567"/>
    </location>
</feature>
<feature type="signal peptide" evidence="1">
    <location>
        <begin position="1"/>
        <end position="23"/>
    </location>
</feature>
<name>A0ABQ4N7L3_9BACL</name>
<proteinExistence type="predicted"/>
<dbReference type="CDD" id="cd13582">
    <property type="entry name" value="PBP2_AlgQ_like_3"/>
    <property type="match status" value="1"/>
</dbReference>
<dbReference type="EMBL" id="BOVJ01000085">
    <property type="protein sequence ID" value="GIQ64238.1"/>
    <property type="molecule type" value="Genomic_DNA"/>
</dbReference>
<comment type="caution">
    <text evidence="2">The sequence shown here is derived from an EMBL/GenBank/DDBJ whole genome shotgun (WGS) entry which is preliminary data.</text>
</comment>
<dbReference type="InterPro" id="IPR006059">
    <property type="entry name" value="SBP"/>
</dbReference>
<dbReference type="SUPFAM" id="SSF53850">
    <property type="entry name" value="Periplasmic binding protein-like II"/>
    <property type="match status" value="1"/>
</dbReference>
<protein>
    <submittedName>
        <fullName evidence="2">ABC transporter substrate-binding protein</fullName>
    </submittedName>
</protein>
<dbReference type="PANTHER" id="PTHR43649:SF12">
    <property type="entry name" value="DIACETYLCHITOBIOSE BINDING PROTEIN DASA"/>
    <property type="match status" value="1"/>
</dbReference>
<dbReference type="PROSITE" id="PS51257">
    <property type="entry name" value="PROKAR_LIPOPROTEIN"/>
    <property type="match status" value="1"/>
</dbReference>
<keyword evidence="3" id="KW-1185">Reference proteome</keyword>
<sequence>MRKKMKTITSLLVLLALFGSLLAACGTKDEADGETGGAAGNPGEASTEPITFTLFSADSSPNWNHMQDAVGKAITAKTGVTLDAEFAVGDPKQKIALIASSGQYPDLISPKGDGGLLVEAGALIDLRPLIEVHAPNIKKVIGEYMPRLQWSKDDDSIYFIPTYNAVNHQAFDAGGPFALQHRVVKEAGYPEIKTVEDFENAIKNYLKKHPTDENGNPNIGLSLTADDWRIMISVTNPAFQATGAPDDGEYYIDPETYEATFHYKRPEEREYFRWLNRMNAEGILDPESFVQKDDQYKAKVATGRVLGLIDQQWGFADGENALKAAGRFDQTYGHYPVQLTTETKDRSFQQTGFMAGWGIGITTSNPDPVRAIKFLDFLASDEGQVLINWGIENEHYKMENGKRVIPPEIQERKNNDNAAFTKESGIGLYSNYTVRYGDGVKDSTGNYYTTSFPEQVIAGYSDVEKETLARYNAKTWKDLYPKEDEFPVKPWGAAWNISKPQNSELPIIEQQVQDIVRKRIPEAILAKPDQFDQIYDTMLAELEKVNSSKAEEIMTQLVKDTVELWSE</sequence>
<reference evidence="2 3" key="1">
    <citation type="submission" date="2021-04" db="EMBL/GenBank/DDBJ databases">
        <title>Draft genome sequence of Paenibacillus cisolokensis, LC2-13A.</title>
        <authorList>
            <person name="Uke A."/>
            <person name="Chhe C."/>
            <person name="Baramee S."/>
            <person name="Kosugi A."/>
        </authorList>
    </citation>
    <scope>NUCLEOTIDE SEQUENCE [LARGE SCALE GENOMIC DNA]</scope>
    <source>
        <strain evidence="2 3">LC2-13A</strain>
    </source>
</reference>
<gene>
    <name evidence="2" type="ORF">PACILC2_28060</name>
</gene>
<dbReference type="Proteomes" id="UP000680304">
    <property type="component" value="Unassembled WGS sequence"/>
</dbReference>
<dbReference type="Pfam" id="PF01547">
    <property type="entry name" value="SBP_bac_1"/>
    <property type="match status" value="1"/>
</dbReference>
<evidence type="ECO:0000256" key="1">
    <source>
        <dbReference type="SAM" id="SignalP"/>
    </source>
</evidence>
<organism evidence="2 3">
    <name type="scientific">Paenibacillus cisolokensis</name>
    <dbReference type="NCBI Taxonomy" id="1658519"/>
    <lineage>
        <taxon>Bacteria</taxon>
        <taxon>Bacillati</taxon>
        <taxon>Bacillota</taxon>
        <taxon>Bacilli</taxon>
        <taxon>Bacillales</taxon>
        <taxon>Paenibacillaceae</taxon>
        <taxon>Paenibacillus</taxon>
    </lineage>
</organism>
<dbReference type="InterPro" id="IPR050490">
    <property type="entry name" value="Bact_solute-bd_prot1"/>
</dbReference>
<dbReference type="Gene3D" id="3.40.190.10">
    <property type="entry name" value="Periplasmic binding protein-like II"/>
    <property type="match status" value="2"/>
</dbReference>
<evidence type="ECO:0000313" key="3">
    <source>
        <dbReference type="Proteomes" id="UP000680304"/>
    </source>
</evidence>
<evidence type="ECO:0000313" key="2">
    <source>
        <dbReference type="EMBL" id="GIQ64238.1"/>
    </source>
</evidence>
<dbReference type="PANTHER" id="PTHR43649">
    <property type="entry name" value="ARABINOSE-BINDING PROTEIN-RELATED"/>
    <property type="match status" value="1"/>
</dbReference>
<keyword evidence="1" id="KW-0732">Signal</keyword>
<accession>A0ABQ4N7L3</accession>